<sequence length="210" mass="23932">MRTIFSCVLGALLIAVCCAQTTSLKDPNTDGQFQQAIMYLKLLILQEKDTVIFPHSPTNDIEKCCSESALECFKNQLSLYTSPLKRKLARNLGKSNIQAQCMSCESYPKVSSKDFLINLQSHLQKCTIKALQCSVLELETVRAECFEPQSQSAQYLNRTRDIIKYTLEKINTEQADFKDCFCEKENPEEKTYGDFLINLLTLVEMVYSSF</sequence>
<dbReference type="EMBL" id="VCAZ01000013">
    <property type="protein sequence ID" value="TSK45887.1"/>
    <property type="molecule type" value="Genomic_DNA"/>
</dbReference>
<keyword evidence="3" id="KW-1185">Reference proteome</keyword>
<feature type="signal peptide" evidence="1">
    <location>
        <begin position="1"/>
        <end position="19"/>
    </location>
</feature>
<accession>A0A556TRK1</accession>
<dbReference type="InterPro" id="IPR009079">
    <property type="entry name" value="4_helix_cytokine-like_core"/>
</dbReference>
<dbReference type="OrthoDB" id="9426569at2759"/>
<keyword evidence="1" id="KW-0732">Signal</keyword>
<evidence type="ECO:0008006" key="4">
    <source>
        <dbReference type="Google" id="ProtNLM"/>
    </source>
</evidence>
<evidence type="ECO:0000313" key="3">
    <source>
        <dbReference type="Proteomes" id="UP000319801"/>
    </source>
</evidence>
<name>A0A556TRK1_BAGYA</name>
<dbReference type="AlphaFoldDB" id="A0A556TRK1"/>
<dbReference type="SUPFAM" id="SSF47266">
    <property type="entry name" value="4-helical cytokines"/>
    <property type="match status" value="2"/>
</dbReference>
<dbReference type="Gene3D" id="1.20.1250.70">
    <property type="entry name" value="Interleukin-15/Interleukin-21"/>
    <property type="match status" value="2"/>
</dbReference>
<gene>
    <name evidence="2" type="ORF">Baya_4978</name>
</gene>
<evidence type="ECO:0000313" key="2">
    <source>
        <dbReference type="EMBL" id="TSK45887.1"/>
    </source>
</evidence>
<protein>
    <recommendedName>
        <fullName evidence="4">Interleukin</fullName>
    </recommendedName>
</protein>
<evidence type="ECO:0000256" key="1">
    <source>
        <dbReference type="SAM" id="SignalP"/>
    </source>
</evidence>
<proteinExistence type="predicted"/>
<organism evidence="2 3">
    <name type="scientific">Bagarius yarrelli</name>
    <name type="common">Goonch</name>
    <name type="synonym">Bagrus yarrelli</name>
    <dbReference type="NCBI Taxonomy" id="175774"/>
    <lineage>
        <taxon>Eukaryota</taxon>
        <taxon>Metazoa</taxon>
        <taxon>Chordata</taxon>
        <taxon>Craniata</taxon>
        <taxon>Vertebrata</taxon>
        <taxon>Euteleostomi</taxon>
        <taxon>Actinopterygii</taxon>
        <taxon>Neopterygii</taxon>
        <taxon>Teleostei</taxon>
        <taxon>Ostariophysi</taxon>
        <taxon>Siluriformes</taxon>
        <taxon>Sisoridae</taxon>
        <taxon>Sisorinae</taxon>
        <taxon>Bagarius</taxon>
    </lineage>
</organism>
<reference evidence="2 3" key="1">
    <citation type="journal article" date="2019" name="Genome Biol. Evol.">
        <title>Whole-Genome Sequencing of the Giant Devil Catfish, Bagarius yarrelli.</title>
        <authorList>
            <person name="Jiang W."/>
            <person name="Lv Y."/>
            <person name="Cheng L."/>
            <person name="Yang K."/>
            <person name="Chao B."/>
            <person name="Wang X."/>
            <person name="Li Y."/>
            <person name="Pan X."/>
            <person name="You X."/>
            <person name="Zhang Y."/>
            <person name="Yang J."/>
            <person name="Li J."/>
            <person name="Zhang X."/>
            <person name="Liu S."/>
            <person name="Sun C."/>
            <person name="Yang J."/>
            <person name="Shi Q."/>
        </authorList>
    </citation>
    <scope>NUCLEOTIDE SEQUENCE [LARGE SCALE GENOMIC DNA]</scope>
    <source>
        <strain evidence="2">JWS20170419001</strain>
        <tissue evidence="2">Muscle</tissue>
    </source>
</reference>
<comment type="caution">
    <text evidence="2">The sequence shown here is derived from an EMBL/GenBank/DDBJ whole genome shotgun (WGS) entry which is preliminary data.</text>
</comment>
<dbReference type="Proteomes" id="UP000319801">
    <property type="component" value="Unassembled WGS sequence"/>
</dbReference>
<feature type="chain" id="PRO_5022055754" description="Interleukin" evidence="1">
    <location>
        <begin position="20"/>
        <end position="210"/>
    </location>
</feature>